<feature type="chain" id="PRO_5004874470" evidence="1">
    <location>
        <begin position="18"/>
        <end position="312"/>
    </location>
</feature>
<dbReference type="PANTHER" id="PTHR48098:SF1">
    <property type="entry name" value="DIACYLGLYCEROL ACYLTRANSFERASE_MYCOLYLTRANSFERASE AG85A"/>
    <property type="match status" value="1"/>
</dbReference>
<organism evidence="2 3">
    <name type="scientific">Corynebacterium vitaeruminis DSM 20294</name>
    <dbReference type="NCBI Taxonomy" id="1224164"/>
    <lineage>
        <taxon>Bacteria</taxon>
        <taxon>Bacillati</taxon>
        <taxon>Actinomycetota</taxon>
        <taxon>Actinomycetes</taxon>
        <taxon>Mycobacteriales</taxon>
        <taxon>Corynebacteriaceae</taxon>
        <taxon>Corynebacterium</taxon>
    </lineage>
</organism>
<dbReference type="InterPro" id="IPR000801">
    <property type="entry name" value="Esterase-like"/>
</dbReference>
<dbReference type="EMBL" id="CP004353">
    <property type="protein sequence ID" value="AHI23794.1"/>
    <property type="molecule type" value="Genomic_DNA"/>
</dbReference>
<dbReference type="PATRIC" id="fig|1224164.3.peg.2439"/>
<keyword evidence="1" id="KW-0732">Signal</keyword>
<evidence type="ECO:0000313" key="3">
    <source>
        <dbReference type="Proteomes" id="UP000019222"/>
    </source>
</evidence>
<dbReference type="SUPFAM" id="SSF53474">
    <property type="entry name" value="alpha/beta-Hydrolases"/>
    <property type="match status" value="1"/>
</dbReference>
<gene>
    <name evidence="2" type="ORF">B843_12090</name>
</gene>
<dbReference type="Proteomes" id="UP000019222">
    <property type="component" value="Chromosome"/>
</dbReference>
<sequence>MAAAASLMVVGAGSASALGAGCVDDAVGYGVQRCEVWSPSMGQNITVQIKPAARGGNAAFYLLDGMRATNEASAWTKDVNAPAVYDGSNITLVMPVGGAASFYSDWIAPATYSSDSVNYKWETFLTSELPAYLQANFGIDPTNNSIAGLSMGGTAALNLAARHPEQFKQAMSWSGYLNMTMPGMQTLLRLAMLDVGGFNINAMYGTIISPDRFANDPFWNMDGLRGKDVYISAGNGLAAPADFAAYNLGDVINGAVLESFSRFTTVQWELKARVSGINPTVDYPITGLHNWLQWGYQLNKTHDQVLNVMNAW</sequence>
<feature type="signal peptide" evidence="1">
    <location>
        <begin position="1"/>
        <end position="17"/>
    </location>
</feature>
<dbReference type="AlphaFoldDB" id="W5Y4F3"/>
<reference evidence="2 3" key="1">
    <citation type="submission" date="2013-02" db="EMBL/GenBank/DDBJ databases">
        <title>The complete genome sequence of Corynebacterium vitaeruminis DSM 20294.</title>
        <authorList>
            <person name="Ruckert C."/>
            <person name="Albersmeier A."/>
            <person name="Kalinowski J."/>
        </authorList>
    </citation>
    <scope>NUCLEOTIDE SEQUENCE [LARGE SCALE GENOMIC DNA]</scope>
    <source>
        <strain evidence="3">ATCC 10234</strain>
    </source>
</reference>
<dbReference type="Pfam" id="PF00756">
    <property type="entry name" value="Esterase"/>
    <property type="match status" value="1"/>
</dbReference>
<evidence type="ECO:0000256" key="1">
    <source>
        <dbReference type="SAM" id="SignalP"/>
    </source>
</evidence>
<dbReference type="eggNOG" id="COG0627">
    <property type="taxonomic scope" value="Bacteria"/>
</dbReference>
<proteinExistence type="predicted"/>
<dbReference type="HOGENOM" id="CLU_026624_3_1_11"/>
<dbReference type="KEGG" id="cvt:B843_12090"/>
<keyword evidence="3" id="KW-1185">Reference proteome</keyword>
<protein>
    <submittedName>
        <fullName evidence="2">PS1 protein</fullName>
    </submittedName>
</protein>
<evidence type="ECO:0000313" key="2">
    <source>
        <dbReference type="EMBL" id="AHI23794.1"/>
    </source>
</evidence>
<accession>W5Y4F3</accession>
<name>W5Y4F3_9CORY</name>
<dbReference type="STRING" id="1224164.B843_12090"/>
<dbReference type="InterPro" id="IPR050583">
    <property type="entry name" value="Mycobacterial_A85_antigen"/>
</dbReference>
<dbReference type="GO" id="GO:0016747">
    <property type="term" value="F:acyltransferase activity, transferring groups other than amino-acyl groups"/>
    <property type="evidence" value="ECO:0007669"/>
    <property type="project" value="TreeGrafter"/>
</dbReference>
<dbReference type="PANTHER" id="PTHR48098">
    <property type="entry name" value="ENTEROCHELIN ESTERASE-RELATED"/>
    <property type="match status" value="1"/>
</dbReference>
<dbReference type="InterPro" id="IPR029058">
    <property type="entry name" value="AB_hydrolase_fold"/>
</dbReference>
<dbReference type="Gene3D" id="3.40.50.1820">
    <property type="entry name" value="alpha/beta hydrolase"/>
    <property type="match status" value="1"/>
</dbReference>